<evidence type="ECO:0000313" key="5">
    <source>
        <dbReference type="Proteomes" id="UP001153069"/>
    </source>
</evidence>
<accession>A0A9N8HS48</accession>
<proteinExistence type="inferred from homology"/>
<comment type="caution">
    <text evidence="4">The sequence shown here is derived from an EMBL/GenBank/DDBJ whole genome shotgun (WGS) entry which is preliminary data.</text>
</comment>
<feature type="compositionally biased region" description="Low complexity" evidence="3">
    <location>
        <begin position="117"/>
        <end position="134"/>
    </location>
</feature>
<reference evidence="4" key="1">
    <citation type="submission" date="2020-06" db="EMBL/GenBank/DDBJ databases">
        <authorList>
            <consortium name="Plant Systems Biology data submission"/>
        </authorList>
    </citation>
    <scope>NUCLEOTIDE SEQUENCE</scope>
    <source>
        <strain evidence="4">D6</strain>
    </source>
</reference>
<keyword evidence="2" id="KW-0819">tRNA processing</keyword>
<evidence type="ECO:0000256" key="2">
    <source>
        <dbReference type="ARBA" id="ARBA00022694"/>
    </source>
</evidence>
<evidence type="ECO:0000256" key="1">
    <source>
        <dbReference type="ARBA" id="ARBA00010800"/>
    </source>
</evidence>
<dbReference type="Gene3D" id="3.30.70.3250">
    <property type="entry name" value="Ribonuclease P, Pop5 subunit"/>
    <property type="match status" value="1"/>
</dbReference>
<dbReference type="AlphaFoldDB" id="A0A9N8HS48"/>
<dbReference type="InterPro" id="IPR002759">
    <property type="entry name" value="Pop5/Rpp14/Rnp2-like"/>
</dbReference>
<name>A0A9N8HS48_9STRA</name>
<organism evidence="4 5">
    <name type="scientific">Seminavis robusta</name>
    <dbReference type="NCBI Taxonomy" id="568900"/>
    <lineage>
        <taxon>Eukaryota</taxon>
        <taxon>Sar</taxon>
        <taxon>Stramenopiles</taxon>
        <taxon>Ochrophyta</taxon>
        <taxon>Bacillariophyta</taxon>
        <taxon>Bacillariophyceae</taxon>
        <taxon>Bacillariophycidae</taxon>
        <taxon>Naviculales</taxon>
        <taxon>Naviculaceae</taxon>
        <taxon>Seminavis</taxon>
    </lineage>
</organism>
<feature type="compositionally biased region" description="Low complexity" evidence="3">
    <location>
        <begin position="95"/>
        <end position="108"/>
    </location>
</feature>
<protein>
    <submittedName>
        <fullName evidence="4">Uncharacterized protein</fullName>
    </submittedName>
</protein>
<dbReference type="Proteomes" id="UP001153069">
    <property type="component" value="Unassembled WGS sequence"/>
</dbReference>
<dbReference type="GO" id="GO:0001682">
    <property type="term" value="P:tRNA 5'-leader removal"/>
    <property type="evidence" value="ECO:0007669"/>
    <property type="project" value="InterPro"/>
</dbReference>
<dbReference type="EMBL" id="CAICTM010001393">
    <property type="protein sequence ID" value="CAB9523257.1"/>
    <property type="molecule type" value="Genomic_DNA"/>
</dbReference>
<dbReference type="InterPro" id="IPR038085">
    <property type="entry name" value="Rnp2-like_sf"/>
</dbReference>
<dbReference type="SUPFAM" id="SSF160350">
    <property type="entry name" value="Rnp2-like"/>
    <property type="match status" value="1"/>
</dbReference>
<evidence type="ECO:0000256" key="3">
    <source>
        <dbReference type="SAM" id="MobiDB-lite"/>
    </source>
</evidence>
<dbReference type="Pfam" id="PF01900">
    <property type="entry name" value="RNase_P_Rpp14"/>
    <property type="match status" value="1"/>
</dbReference>
<dbReference type="GO" id="GO:0030677">
    <property type="term" value="C:ribonuclease P complex"/>
    <property type="evidence" value="ECO:0007669"/>
    <property type="project" value="InterPro"/>
</dbReference>
<keyword evidence="5" id="KW-1185">Reference proteome</keyword>
<comment type="similarity">
    <text evidence="1">Belongs to the eukaryotic/archaeal RNase P protein component 2 family.</text>
</comment>
<feature type="region of interest" description="Disordered" evidence="3">
    <location>
        <begin position="95"/>
        <end position="138"/>
    </location>
</feature>
<sequence>MVRLKTRWVLTRLDLFQDIIIGSTSPRPDWFPTKKEFAKALKESIISCFGTSASDAAFDVQVRLCDATSRLVLFRVSRENYPKVRASLTMLTTMPVSPTTTSTSTTTSNNNDETSKSQSTISRVTTSVVSVHGSPRTTKLNTMKQLRKAYQRYQQQDPKQKAKLGRELGECLAKVHAMDYI</sequence>
<evidence type="ECO:0000313" key="4">
    <source>
        <dbReference type="EMBL" id="CAB9523257.1"/>
    </source>
</evidence>
<gene>
    <name evidence="4" type="ORF">SEMRO_1395_G269060.1</name>
</gene>